<dbReference type="eggNOG" id="ENOG502ZKDP">
    <property type="taxonomic scope" value="Bacteria"/>
</dbReference>
<evidence type="ECO:0000313" key="2">
    <source>
        <dbReference type="EMBL" id="EKY26269.1"/>
    </source>
</evidence>
<keyword evidence="1" id="KW-0472">Membrane</keyword>
<reference evidence="2 3" key="1">
    <citation type="submission" date="2012-05" db="EMBL/GenBank/DDBJ databases">
        <authorList>
            <person name="Weinstock G."/>
            <person name="Sodergren E."/>
            <person name="Lobos E.A."/>
            <person name="Fulton L."/>
            <person name="Fulton R."/>
            <person name="Courtney L."/>
            <person name="Fronick C."/>
            <person name="O'Laughlin M."/>
            <person name="Godfrey J."/>
            <person name="Wilson R.M."/>
            <person name="Miner T."/>
            <person name="Farmer C."/>
            <person name="Delehaunty K."/>
            <person name="Cordes M."/>
            <person name="Minx P."/>
            <person name="Tomlinson C."/>
            <person name="Chen J."/>
            <person name="Wollam A."/>
            <person name="Pepin K.H."/>
            <person name="Bhonagiri V."/>
            <person name="Zhang X."/>
            <person name="Suruliraj S."/>
            <person name="Warren W."/>
            <person name="Mitreva M."/>
            <person name="Mardis E.R."/>
            <person name="Wilson R.K."/>
        </authorList>
    </citation>
    <scope>NUCLEOTIDE SEQUENCE [LARGE SCALE GENOMIC DNA]</scope>
    <source>
        <strain evidence="2 3">DSM 1785</strain>
    </source>
</reference>
<accession>L1QE54</accession>
<keyword evidence="1" id="KW-0812">Transmembrane</keyword>
<proteinExistence type="predicted"/>
<organism evidence="2 3">
    <name type="scientific">Clostridium celatum DSM 1785</name>
    <dbReference type="NCBI Taxonomy" id="545697"/>
    <lineage>
        <taxon>Bacteria</taxon>
        <taxon>Bacillati</taxon>
        <taxon>Bacillota</taxon>
        <taxon>Clostridia</taxon>
        <taxon>Eubacteriales</taxon>
        <taxon>Clostridiaceae</taxon>
        <taxon>Clostridium</taxon>
    </lineage>
</organism>
<sequence length="110" mass="12889">MRKLKEGEILMGNFLFTILYFVIILAIMFGIMILGRKYIFSKVKINKYIPLGIAIAFFVLQLFMPTILGRNIWWVSFILMIITLTFFLWFLDIQTTGGPKKKEKEIKNCA</sequence>
<dbReference type="EMBL" id="AMEZ01000058">
    <property type="protein sequence ID" value="EKY26269.1"/>
    <property type="molecule type" value="Genomic_DNA"/>
</dbReference>
<feature type="transmembrane region" description="Helical" evidence="1">
    <location>
        <begin position="14"/>
        <end position="36"/>
    </location>
</feature>
<evidence type="ECO:0000313" key="3">
    <source>
        <dbReference type="Proteomes" id="UP000010420"/>
    </source>
</evidence>
<evidence type="ECO:0000256" key="1">
    <source>
        <dbReference type="SAM" id="Phobius"/>
    </source>
</evidence>
<name>L1QE54_9CLOT</name>
<dbReference type="HOGENOM" id="CLU_161221_0_0_9"/>
<comment type="caution">
    <text evidence="2">The sequence shown here is derived from an EMBL/GenBank/DDBJ whole genome shotgun (WGS) entry which is preliminary data.</text>
</comment>
<dbReference type="PATRIC" id="fig|545697.3.peg.2017"/>
<dbReference type="AlphaFoldDB" id="L1QE54"/>
<feature type="transmembrane region" description="Helical" evidence="1">
    <location>
        <begin position="72"/>
        <end position="91"/>
    </location>
</feature>
<keyword evidence="1" id="KW-1133">Transmembrane helix</keyword>
<feature type="transmembrane region" description="Helical" evidence="1">
    <location>
        <begin position="48"/>
        <end position="66"/>
    </location>
</feature>
<dbReference type="Proteomes" id="UP000010420">
    <property type="component" value="Unassembled WGS sequence"/>
</dbReference>
<gene>
    <name evidence="2" type="ORF">HMPREF0216_02051</name>
</gene>
<keyword evidence="3" id="KW-1185">Reference proteome</keyword>
<protein>
    <submittedName>
        <fullName evidence="2">Uncharacterized protein</fullName>
    </submittedName>
</protein>